<dbReference type="AlphaFoldDB" id="A0AAQ3NPU3"/>
<accession>A0AAQ3NPU3</accession>
<dbReference type="InterPro" id="IPR013666">
    <property type="entry name" value="PH_pln"/>
</dbReference>
<dbReference type="PANTHER" id="PTHR31351:SF25">
    <property type="entry name" value="AUXIN CANALIZATION PROTEIN (DUF828)"/>
    <property type="match status" value="1"/>
</dbReference>
<dbReference type="Pfam" id="PF08458">
    <property type="entry name" value="PH_2"/>
    <property type="match status" value="1"/>
</dbReference>
<evidence type="ECO:0000313" key="4">
    <source>
        <dbReference type="Proteomes" id="UP001374535"/>
    </source>
</evidence>
<name>A0AAQ3NPU3_VIGMU</name>
<evidence type="ECO:0000259" key="2">
    <source>
        <dbReference type="Pfam" id="PF08458"/>
    </source>
</evidence>
<evidence type="ECO:0000313" key="3">
    <source>
        <dbReference type="EMBL" id="WVZ12910.1"/>
    </source>
</evidence>
<sequence>MASDFNLSPSDAHPETMDFLSLAWCNFAVQTLQPEPQHGSVVLLDNNSMKQSEPGSPNVNPSKMSARVDGADFTSLPGWKSNNVKSWIWMQQAMHPELNYNSCFRKKWFVVVTTYHAGAMEADHTTEKCFNKEMVQGNKDEEKRRPEIAKSRGVAAALAAIAAENSKKESNQDRDTAVASAAALVAAQCAKVAEAMGAKKEQLSSVIGSAMSGTSASDILTLTAAAATYLATDFGTKTLVLVVAKVWKFLAQFKLNALKGAATLKVRSGCKNRLNGGVPVLPLEDSNDLDFDFEKGRSILAQGAELYVETPEGKYMPRSVSVILSSEAKVVLMMRKHNLFKSKKEGIVMTLHAELYKGSEAEDADTCYLIVLTTRGGVFKLDMADDYRRYKTWSTTINHMLKISASFAKYELQFY</sequence>
<organism evidence="3 4">
    <name type="scientific">Vigna mungo</name>
    <name type="common">Black gram</name>
    <name type="synonym">Phaseolus mungo</name>
    <dbReference type="NCBI Taxonomy" id="3915"/>
    <lineage>
        <taxon>Eukaryota</taxon>
        <taxon>Viridiplantae</taxon>
        <taxon>Streptophyta</taxon>
        <taxon>Embryophyta</taxon>
        <taxon>Tracheophyta</taxon>
        <taxon>Spermatophyta</taxon>
        <taxon>Magnoliopsida</taxon>
        <taxon>eudicotyledons</taxon>
        <taxon>Gunneridae</taxon>
        <taxon>Pentapetalae</taxon>
        <taxon>rosids</taxon>
        <taxon>fabids</taxon>
        <taxon>Fabales</taxon>
        <taxon>Fabaceae</taxon>
        <taxon>Papilionoideae</taxon>
        <taxon>50 kb inversion clade</taxon>
        <taxon>NPAAA clade</taxon>
        <taxon>indigoferoid/millettioid clade</taxon>
        <taxon>Phaseoleae</taxon>
        <taxon>Vigna</taxon>
    </lineage>
</organism>
<evidence type="ECO:0000259" key="1">
    <source>
        <dbReference type="Pfam" id="PF05703"/>
    </source>
</evidence>
<gene>
    <name evidence="3" type="ORF">V8G54_017440</name>
</gene>
<dbReference type="PANTHER" id="PTHR31351">
    <property type="entry name" value="EXPRESSED PROTEIN"/>
    <property type="match status" value="1"/>
</dbReference>
<protein>
    <recommendedName>
        <fullName evidence="5">VAN3-binding protein</fullName>
    </recommendedName>
</protein>
<feature type="domain" description="Pleckstrin-like plant" evidence="2">
    <location>
        <begin position="305"/>
        <end position="404"/>
    </location>
</feature>
<reference evidence="3 4" key="1">
    <citation type="journal article" date="2023" name="Life. Sci Alliance">
        <title>Evolutionary insights into 3D genome organization and epigenetic landscape of Vigna mungo.</title>
        <authorList>
            <person name="Junaid A."/>
            <person name="Singh B."/>
            <person name="Bhatia S."/>
        </authorList>
    </citation>
    <scope>NUCLEOTIDE SEQUENCE [LARGE SCALE GENOMIC DNA]</scope>
    <source>
        <strain evidence="3">Urdbean</strain>
    </source>
</reference>
<dbReference type="Proteomes" id="UP001374535">
    <property type="component" value="Chromosome 5"/>
</dbReference>
<dbReference type="Pfam" id="PF05703">
    <property type="entry name" value="Auxin_canalis"/>
    <property type="match status" value="1"/>
</dbReference>
<dbReference type="EMBL" id="CP144696">
    <property type="protein sequence ID" value="WVZ12910.1"/>
    <property type="molecule type" value="Genomic_DNA"/>
</dbReference>
<dbReference type="InterPro" id="IPR040269">
    <property type="entry name" value="VAB"/>
</dbReference>
<keyword evidence="4" id="KW-1185">Reference proteome</keyword>
<dbReference type="InterPro" id="IPR008546">
    <property type="entry name" value="VAN3-bd-like_auxin_canal"/>
</dbReference>
<evidence type="ECO:0008006" key="5">
    <source>
        <dbReference type="Google" id="ProtNLM"/>
    </source>
</evidence>
<proteinExistence type="predicted"/>
<feature type="domain" description="VAN3-binding protein-like auxin canalisation" evidence="1">
    <location>
        <begin position="14"/>
        <end position="230"/>
    </location>
</feature>